<organism evidence="4 5">
    <name type="scientific">Coemansia pectinata</name>
    <dbReference type="NCBI Taxonomy" id="1052879"/>
    <lineage>
        <taxon>Eukaryota</taxon>
        <taxon>Fungi</taxon>
        <taxon>Fungi incertae sedis</taxon>
        <taxon>Zoopagomycota</taxon>
        <taxon>Kickxellomycotina</taxon>
        <taxon>Kickxellomycetes</taxon>
        <taxon>Kickxellales</taxon>
        <taxon>Kickxellaceae</taxon>
        <taxon>Coemansia</taxon>
    </lineage>
</organism>
<comment type="caution">
    <text evidence="4">The sequence shown here is derived from an EMBL/GenBank/DDBJ whole genome shotgun (WGS) entry which is preliminary data.</text>
</comment>
<dbReference type="Gene3D" id="3.40.50.11210">
    <property type="entry name" value="Rap/Ran-GAP"/>
    <property type="match status" value="1"/>
</dbReference>
<evidence type="ECO:0000256" key="2">
    <source>
        <dbReference type="SAM" id="MobiDB-lite"/>
    </source>
</evidence>
<protein>
    <submittedName>
        <fullName evidence="4">Tuberous sclerosis 2-like protein</fullName>
    </submittedName>
</protein>
<feature type="domain" description="Rap-GAP" evidence="3">
    <location>
        <begin position="1347"/>
        <end position="1592"/>
    </location>
</feature>
<dbReference type="InterPro" id="IPR024584">
    <property type="entry name" value="Tuberin_N"/>
</dbReference>
<proteinExistence type="predicted"/>
<dbReference type="PROSITE" id="PS50085">
    <property type="entry name" value="RAPGAP"/>
    <property type="match status" value="1"/>
</dbReference>
<feature type="compositionally biased region" description="Polar residues" evidence="2">
    <location>
        <begin position="26"/>
        <end position="47"/>
    </location>
</feature>
<dbReference type="InterPro" id="IPR027107">
    <property type="entry name" value="Tuberin/Ral-act_asu"/>
</dbReference>
<evidence type="ECO:0000313" key="5">
    <source>
        <dbReference type="Proteomes" id="UP001140011"/>
    </source>
</evidence>
<dbReference type="Proteomes" id="UP001140011">
    <property type="component" value="Unassembled WGS sequence"/>
</dbReference>
<dbReference type="OrthoDB" id="19311at2759"/>
<evidence type="ECO:0000256" key="1">
    <source>
        <dbReference type="ARBA" id="ARBA00022468"/>
    </source>
</evidence>
<reference evidence="4" key="1">
    <citation type="submission" date="2022-07" db="EMBL/GenBank/DDBJ databases">
        <title>Phylogenomic reconstructions and comparative analyses of Kickxellomycotina fungi.</title>
        <authorList>
            <person name="Reynolds N.K."/>
            <person name="Stajich J.E."/>
            <person name="Barry K."/>
            <person name="Grigoriev I.V."/>
            <person name="Crous P."/>
            <person name="Smith M.E."/>
        </authorList>
    </citation>
    <scope>NUCLEOTIDE SEQUENCE</scope>
    <source>
        <strain evidence="4">BCRC 34297</strain>
    </source>
</reference>
<feature type="region of interest" description="Disordered" evidence="2">
    <location>
        <begin position="1223"/>
        <end position="1258"/>
    </location>
</feature>
<feature type="compositionally biased region" description="Low complexity" evidence="2">
    <location>
        <begin position="10"/>
        <end position="25"/>
    </location>
</feature>
<dbReference type="GO" id="GO:0005634">
    <property type="term" value="C:nucleus"/>
    <property type="evidence" value="ECO:0007669"/>
    <property type="project" value="InterPro"/>
</dbReference>
<gene>
    <name evidence="4" type="primary">TSC2</name>
    <name evidence="4" type="ORF">GGI19_000924</name>
</gene>
<dbReference type="GO" id="GO:0005096">
    <property type="term" value="F:GTPase activator activity"/>
    <property type="evidence" value="ECO:0007669"/>
    <property type="project" value="UniProtKB-KW"/>
</dbReference>
<feature type="compositionally biased region" description="Low complexity" evidence="2">
    <location>
        <begin position="1248"/>
        <end position="1258"/>
    </location>
</feature>
<keyword evidence="5" id="KW-1185">Reference proteome</keyword>
<sequence length="1648" mass="182335">MFNPFSNDNRGAASSSSGSGRARAGTTNTASAHSSMNLLTAEQQQSPPVIAYSPAAASEDSSVIPSDEVSADQEPADALTLFQEHAVIADIDAPLDTRLFALQDLVAEVKGRRVVNITEFWNALGSTVAYAFGNADEDEEIEGGNDGRRWTMRVLVLRVIEAIACQKPDEACFGSEILGRTREEMLKVLTLADGWREVSIALQCVVWLSNNAQNLPGDPNDWLKRAWDWAGLIAIYCYSDALIEESSQGPPESLSIPLTAAIEFLSHIISTEYPLLDHKLVSNVALDLFTQITKTRPVNVDGNEEVAWVWTGPDHIYGVLHLLKTVIKYGALKQRELRFGILLLCTAVNIPSCKVLCCEIVYTLFTSCYMRDTLLSMNYILSTGNTALNARHIHGVSSMTPYEAAVNGIVYYITQVMDTGPTGFQFSLRTGNCLPVLDKATQCMHPGVLRLTFPYLCKVVNDDRAESMLPDDWNAVLSILTTTVDCRLTDMCEGDGSDVEPALAPLYDCALQSVVDFFSRSNSPTPTVLVKLLFKTREALSDKVAQSMLRFIETSGSLRPGVMNWATQLEELMHVYYFDRSRSIELRRYMVRLCAAAYNEATEMSMADFGTMPIVMSTLEQLHHEVDEEVVSSVLEILSTLLKRTKDSVAFRATLQRAAMAAVEPEYSRVTREIQSTQTSPQPGSGTGDASPAYIGSQQQYMYTSSPPEPAGEDSQRKDEREFASYHRVTRTVDCLLKVLKWRISITDISSDERYALHGADSVELTNRLLDFLVSRYTFPSVQRDILSLFLRLHADSSLKLYVMDPDQDTVMDQRVSLHESARLRLAPSEGGGGRSTNADDDKSQSSIQAEGALFPIRRYVSILTNLFMTNTDIDTYYALCRGLTIQLGNTYLFSVCPEETLQLVLFLIEGLRPVSLKYGKGPGTQLLPADKDTISAYTYDLLICTMHYKSLLTRQQQYLLIAAFTDGLIMTLGALATPKICLHALTVGMLELPLATTRMLPDILQHLAKIHSKDELSLHLVEFVSALSREKNLYVDIRPQDYRMIFAVAVNYIRFHNDQRRRKATPAPINASEAPRPASGDLPTNELVKEFARSHYVLILAYQVIDFYYLSLPPTIKADIVNSVLAGLLQSNYDRSCLDELNEVCLDMIVLNLNRSSEDGDDQEDMHVAEDLGPVVERSWLHHNGIVTIRAQTEGPLAQITVRNPSWTTSRVADLPAELAKKHAERVEPSALSPPASPVTESPTSTLGPSSHGLSRGRSLVRGRRAHLHNMPGSGGAGILPLDSIAQLLRAELAPQQGLASGKQLPLRFNQAPCLAQEFVTAYQGLQHIDPPTLLPVRSEVIARAIRNFDTTSPIDAYKICVMYVGPGQTTEREILLNQQGSPAYWDFLRGLGTIERLKEMKGFSAGLDTSGQDSDGRYTIRWRSLIAQLTFHVGTLIPAQEGKQEQFIRKKAYMANDYVQIVFNESGRDYEFDTVPSQCNYVQIIVTPVDGRISSRQVHITGVPSEAASADADSVQLYKVKTQVNPDVPFAGPAMDPKLLTLTALPAFVRSIGIHAAILSQVYTCYNIADPTVGQFVSPWRSRLWSIKRIRLSAQKEASTRPPAAAAASQDAGMFGVISEDPTQLTTASQALGFLIRDFDSFYNPR</sequence>
<feature type="compositionally biased region" description="Polar residues" evidence="2">
    <location>
        <begin position="673"/>
        <end position="684"/>
    </location>
</feature>
<dbReference type="SUPFAM" id="SSF111347">
    <property type="entry name" value="Rap/Ran-GAP"/>
    <property type="match status" value="1"/>
</dbReference>
<dbReference type="Pfam" id="PF03542">
    <property type="entry name" value="Tuberin"/>
    <property type="match status" value="1"/>
</dbReference>
<feature type="region of interest" description="Disordered" evidence="2">
    <location>
        <begin position="826"/>
        <end position="846"/>
    </location>
</feature>
<dbReference type="GO" id="GO:0005737">
    <property type="term" value="C:cytoplasm"/>
    <property type="evidence" value="ECO:0007669"/>
    <property type="project" value="TreeGrafter"/>
</dbReference>
<feature type="region of interest" description="Disordered" evidence="2">
    <location>
        <begin position="1"/>
        <end position="70"/>
    </location>
</feature>
<dbReference type="PANTHER" id="PTHR10063:SF0">
    <property type="entry name" value="TUBERIN"/>
    <property type="match status" value="1"/>
</dbReference>
<dbReference type="Pfam" id="PF02145">
    <property type="entry name" value="Rap_GAP"/>
    <property type="match status" value="1"/>
</dbReference>
<evidence type="ECO:0000313" key="4">
    <source>
        <dbReference type="EMBL" id="KAJ2756323.1"/>
    </source>
</evidence>
<accession>A0A9W8GYH8</accession>
<dbReference type="EMBL" id="JANBUH010000029">
    <property type="protein sequence ID" value="KAJ2756323.1"/>
    <property type="molecule type" value="Genomic_DNA"/>
</dbReference>
<dbReference type="PANTHER" id="PTHR10063">
    <property type="entry name" value="TUBERIN"/>
    <property type="match status" value="1"/>
</dbReference>
<dbReference type="InterPro" id="IPR018515">
    <property type="entry name" value="Tuberin-type_domain"/>
</dbReference>
<dbReference type="GO" id="GO:0051056">
    <property type="term" value="P:regulation of small GTPase mediated signal transduction"/>
    <property type="evidence" value="ECO:0007669"/>
    <property type="project" value="InterPro"/>
</dbReference>
<name>A0A9W8GYH8_9FUNG</name>
<dbReference type="InterPro" id="IPR035974">
    <property type="entry name" value="Rap/Ran-GAP_sf"/>
</dbReference>
<evidence type="ECO:0000259" key="3">
    <source>
        <dbReference type="PROSITE" id="PS50085"/>
    </source>
</evidence>
<feature type="region of interest" description="Disordered" evidence="2">
    <location>
        <begin position="669"/>
        <end position="693"/>
    </location>
</feature>
<dbReference type="InterPro" id="IPR000331">
    <property type="entry name" value="Rap/Ran_GAP_dom"/>
</dbReference>
<keyword evidence="1" id="KW-0343">GTPase activation</keyword>
<dbReference type="Pfam" id="PF11864">
    <property type="entry name" value="DUF3384"/>
    <property type="match status" value="1"/>
</dbReference>